<gene>
    <name evidence="1" type="ORF">L6452_09667</name>
</gene>
<accession>A0ACB9DL84</accession>
<name>A0ACB9DL84_ARCLA</name>
<dbReference type="EMBL" id="CM042049">
    <property type="protein sequence ID" value="KAI3747216.1"/>
    <property type="molecule type" value="Genomic_DNA"/>
</dbReference>
<evidence type="ECO:0000313" key="2">
    <source>
        <dbReference type="Proteomes" id="UP001055879"/>
    </source>
</evidence>
<comment type="caution">
    <text evidence="1">The sequence shown here is derived from an EMBL/GenBank/DDBJ whole genome shotgun (WGS) entry which is preliminary data.</text>
</comment>
<reference evidence="1 2" key="2">
    <citation type="journal article" date="2022" name="Mol. Ecol. Resour.">
        <title>The genomes of chicory, endive, great burdock and yacon provide insights into Asteraceae paleo-polyploidization history and plant inulin production.</title>
        <authorList>
            <person name="Fan W."/>
            <person name="Wang S."/>
            <person name="Wang H."/>
            <person name="Wang A."/>
            <person name="Jiang F."/>
            <person name="Liu H."/>
            <person name="Zhao H."/>
            <person name="Xu D."/>
            <person name="Zhang Y."/>
        </authorList>
    </citation>
    <scope>NUCLEOTIDE SEQUENCE [LARGE SCALE GENOMIC DNA]</scope>
    <source>
        <strain evidence="2">cv. Niubang</strain>
    </source>
</reference>
<evidence type="ECO:0000313" key="1">
    <source>
        <dbReference type="EMBL" id="KAI3747216.1"/>
    </source>
</evidence>
<proteinExistence type="predicted"/>
<sequence length="554" mass="60452">MEDQTTYLLDWSYFFHGKVDDTLSDGTLARELLYLAVLQQVYRGCSYSVSATILSNSFTVIIDALACECVIAYYILLWFSAIINLARMAQSTSGSDRCSDNLDGSQHALTCDQGDLVPFPGFIVNNKNDVEDYTPITKIPCGSVLNCVNSAKSTEESSSTATTKTPPIEPSVSPEIQSSLCRSVLVSGAAPSTCYGAGHVISGVTDKRKCKARGILTVGCRNPLERDIPEDIFRKSRPSMIPFPAEASISWHLSPSYVNDDGDAGKANYPKGLHQSSKMVESAIIPSHSSPSGSPSCTLNPKFQGLLEPISNKVVNKSSPTSPRDPPSRGTVISQEERTLSFNFNSECSPFSACSLSSGNVMQTPNSDSSLERHGSLSWLKEGTQLNHQFKSELDQVTDVFQHESLSLEDDTSPWDPPSLSLELADLPSPSDLTNLNHLRENSDSHASWVSNSTLGNVSESQMRISWRDGLISGTFDKDDLDCCRLLSDEEMDADELLKSHRFPEHKVRADGNDKETSFHIQLNPCAESIGTDDGGLIASGDSDWTLYYKKPVV</sequence>
<keyword evidence="2" id="KW-1185">Reference proteome</keyword>
<organism evidence="1 2">
    <name type="scientific">Arctium lappa</name>
    <name type="common">Greater burdock</name>
    <name type="synonym">Lappa major</name>
    <dbReference type="NCBI Taxonomy" id="4217"/>
    <lineage>
        <taxon>Eukaryota</taxon>
        <taxon>Viridiplantae</taxon>
        <taxon>Streptophyta</taxon>
        <taxon>Embryophyta</taxon>
        <taxon>Tracheophyta</taxon>
        <taxon>Spermatophyta</taxon>
        <taxon>Magnoliopsida</taxon>
        <taxon>eudicotyledons</taxon>
        <taxon>Gunneridae</taxon>
        <taxon>Pentapetalae</taxon>
        <taxon>asterids</taxon>
        <taxon>campanulids</taxon>
        <taxon>Asterales</taxon>
        <taxon>Asteraceae</taxon>
        <taxon>Carduoideae</taxon>
        <taxon>Cardueae</taxon>
        <taxon>Arctiinae</taxon>
        <taxon>Arctium</taxon>
    </lineage>
</organism>
<dbReference type="Proteomes" id="UP001055879">
    <property type="component" value="Linkage Group LG03"/>
</dbReference>
<reference evidence="2" key="1">
    <citation type="journal article" date="2022" name="Mol. Ecol. Resour.">
        <title>The genomes of chicory, endive, great burdock and yacon provide insights into Asteraceae palaeo-polyploidization history and plant inulin production.</title>
        <authorList>
            <person name="Fan W."/>
            <person name="Wang S."/>
            <person name="Wang H."/>
            <person name="Wang A."/>
            <person name="Jiang F."/>
            <person name="Liu H."/>
            <person name="Zhao H."/>
            <person name="Xu D."/>
            <person name="Zhang Y."/>
        </authorList>
    </citation>
    <scope>NUCLEOTIDE SEQUENCE [LARGE SCALE GENOMIC DNA]</scope>
    <source>
        <strain evidence="2">cv. Niubang</strain>
    </source>
</reference>
<protein>
    <submittedName>
        <fullName evidence="1">Uncharacterized protein</fullName>
    </submittedName>
</protein>